<dbReference type="EMBL" id="CAQQ02110700">
    <property type="status" value="NOT_ANNOTATED_CDS"/>
    <property type="molecule type" value="Genomic_DNA"/>
</dbReference>
<dbReference type="EnsemblMetazoa" id="MESCA007470-RA">
    <property type="protein sequence ID" value="MESCA007470-PA"/>
    <property type="gene ID" value="MESCA007470"/>
</dbReference>
<organism evidence="2 3">
    <name type="scientific">Megaselia scalaris</name>
    <name type="common">Humpbacked fly</name>
    <name type="synonym">Phora scalaris</name>
    <dbReference type="NCBI Taxonomy" id="36166"/>
    <lineage>
        <taxon>Eukaryota</taxon>
        <taxon>Metazoa</taxon>
        <taxon>Ecdysozoa</taxon>
        <taxon>Arthropoda</taxon>
        <taxon>Hexapoda</taxon>
        <taxon>Insecta</taxon>
        <taxon>Pterygota</taxon>
        <taxon>Neoptera</taxon>
        <taxon>Endopterygota</taxon>
        <taxon>Diptera</taxon>
        <taxon>Brachycera</taxon>
        <taxon>Muscomorpha</taxon>
        <taxon>Platypezoidea</taxon>
        <taxon>Phoridae</taxon>
        <taxon>Megaseliini</taxon>
        <taxon>Megaselia</taxon>
    </lineage>
</organism>
<feature type="region of interest" description="Disordered" evidence="1">
    <location>
        <begin position="1"/>
        <end position="34"/>
    </location>
</feature>
<dbReference type="Proteomes" id="UP000015102">
    <property type="component" value="Unassembled WGS sequence"/>
</dbReference>
<dbReference type="EMBL" id="CAQQ02110697">
    <property type="status" value="NOT_ANNOTATED_CDS"/>
    <property type="molecule type" value="Genomic_DNA"/>
</dbReference>
<proteinExistence type="predicted"/>
<evidence type="ECO:0000313" key="3">
    <source>
        <dbReference type="Proteomes" id="UP000015102"/>
    </source>
</evidence>
<reference evidence="3" key="1">
    <citation type="submission" date="2013-02" db="EMBL/GenBank/DDBJ databases">
        <authorList>
            <person name="Hughes D."/>
        </authorList>
    </citation>
    <scope>NUCLEOTIDE SEQUENCE</scope>
    <source>
        <strain>Durham</strain>
        <strain evidence="3">NC isolate 2 -- Noor lab</strain>
    </source>
</reference>
<dbReference type="EMBL" id="CAQQ02110699">
    <property type="status" value="NOT_ANNOTATED_CDS"/>
    <property type="molecule type" value="Genomic_DNA"/>
</dbReference>
<keyword evidence="3" id="KW-1185">Reference proteome</keyword>
<dbReference type="EMBL" id="CAQQ02110698">
    <property type="status" value="NOT_ANNOTATED_CDS"/>
    <property type="molecule type" value="Genomic_DNA"/>
</dbReference>
<protein>
    <submittedName>
        <fullName evidence="2">Uncharacterized protein</fullName>
    </submittedName>
</protein>
<name>T1GUQ2_MEGSC</name>
<evidence type="ECO:0000313" key="2">
    <source>
        <dbReference type="EnsemblMetazoa" id="MESCA007470-PA"/>
    </source>
</evidence>
<dbReference type="AlphaFoldDB" id="T1GUQ2"/>
<dbReference type="EMBL" id="CAQQ02110701">
    <property type="status" value="NOT_ANNOTATED_CDS"/>
    <property type="molecule type" value="Genomic_DNA"/>
</dbReference>
<dbReference type="HOGENOM" id="CLU_779116_0_0_1"/>
<accession>T1GUQ2</accession>
<evidence type="ECO:0000256" key="1">
    <source>
        <dbReference type="SAM" id="MobiDB-lite"/>
    </source>
</evidence>
<reference evidence="2" key="2">
    <citation type="submission" date="2015-06" db="UniProtKB">
        <authorList>
            <consortium name="EnsemblMetazoa"/>
        </authorList>
    </citation>
    <scope>IDENTIFICATION</scope>
</reference>
<sequence>MYIAKRENNPLEVIQSTSADKEHELKPRKRPDTFTASQEFGLHESVVTQQADYQSPLEDRDFLKLNEEKATMKIIEKQSISLESTAVQEPINELNLPEIQSKKGTQTYLTYESSEVTENIIHETSENLKTFKPHNEEIAGIKLSTAQQAPNLQQVTLFETSTDIITQVKVVQEAARETITSSIMILDSTSEFVKSEKESTNTEFTITEGPLLATEFSQTVIDQTEDFDSEVPKIIKAENLLPEGNITTITNIIQTEENVGPLQSFEVDTKTTSISCTEGMGVALSSTEITFDESNDFITQEPNKISLKSRSIEVCKAPVQEQQMKLESECVLEKLEISLRQPRLSLSSVEKSVPLF</sequence>